<protein>
    <recommendedName>
        <fullName evidence="5">Major facilitator superfamily domain-containing protein 12</fullName>
    </recommendedName>
</protein>
<feature type="transmembrane region" description="Helical" evidence="2">
    <location>
        <begin position="279"/>
        <end position="305"/>
    </location>
</feature>
<dbReference type="PANTHER" id="PTHR11328:SF28">
    <property type="entry name" value="MAJOR FACILITATOR SUPERFAMILY DOMAIN-CONTAINING PROTEIN 12"/>
    <property type="match status" value="1"/>
</dbReference>
<feature type="transmembrane region" description="Helical" evidence="2">
    <location>
        <begin position="317"/>
        <end position="334"/>
    </location>
</feature>
<name>A0ABR2MCG5_9ASPA</name>
<gene>
    <name evidence="3" type="ORF">KSP40_PGU015043</name>
</gene>
<keyword evidence="4" id="KW-1185">Reference proteome</keyword>
<feature type="transmembrane region" description="Helical" evidence="2">
    <location>
        <begin position="80"/>
        <end position="101"/>
    </location>
</feature>
<comment type="similarity">
    <text evidence="1">Belongs to the major facilitator superfamily.</text>
</comment>
<dbReference type="InterPro" id="IPR036259">
    <property type="entry name" value="MFS_trans_sf"/>
</dbReference>
<keyword evidence="2" id="KW-1133">Transmembrane helix</keyword>
<evidence type="ECO:0000313" key="4">
    <source>
        <dbReference type="Proteomes" id="UP001412067"/>
    </source>
</evidence>
<sequence>MVDTIIEEQSTEAQNTEPLGRIAVLGYGAGHMLNDITSSCWFTYLLLFLTDLGLSPRIFTQGRLLLPRLKWDYYHTWMTFLLPLPLLLRDAAIVMLSGQVADALTTIFSGELIDRFGHFKLWHAGGSILVAISFSSVFGGCVPCEIMGISSAILQTIGYSLFAAIFNVGWAVTQVSHMSMVNCITLNPTSRVSLTSCRNAFTMVANLSLYAVAFAIFSIYNANAYSDIKLQYRWIAYLSIFIGCCFVVVFLICTKEPELRHNSLGESKISWNYWFKKTLYFQVALVYVLMRLVTNVSQALLAFFVIDDLGMPQSSKALVPAIIYICSFIVSVILQEVSWTGSRLKAFFISGAILWIFSGSGIFVLPSSLHNTMYLFSITIGIGNALMMVTGISMQSMLVGKDLNGCGFVYGSLSFLDKLSCGLALYALESDQGSTHIRSLTVHDSYSITRFGVGLFPAACALLSALVTCTMELEETSSKQLAQPLLV</sequence>
<reference evidence="3 4" key="1">
    <citation type="journal article" date="2022" name="Nat. Plants">
        <title>Genomes of leafy and leafless Platanthera orchids illuminate the evolution of mycoheterotrophy.</title>
        <authorList>
            <person name="Li M.H."/>
            <person name="Liu K.W."/>
            <person name="Li Z."/>
            <person name="Lu H.C."/>
            <person name="Ye Q.L."/>
            <person name="Zhang D."/>
            <person name="Wang J.Y."/>
            <person name="Li Y.F."/>
            <person name="Zhong Z.M."/>
            <person name="Liu X."/>
            <person name="Yu X."/>
            <person name="Liu D.K."/>
            <person name="Tu X.D."/>
            <person name="Liu B."/>
            <person name="Hao Y."/>
            <person name="Liao X.Y."/>
            <person name="Jiang Y.T."/>
            <person name="Sun W.H."/>
            <person name="Chen J."/>
            <person name="Chen Y.Q."/>
            <person name="Ai Y."/>
            <person name="Zhai J.W."/>
            <person name="Wu S.S."/>
            <person name="Zhou Z."/>
            <person name="Hsiao Y.Y."/>
            <person name="Wu W.L."/>
            <person name="Chen Y.Y."/>
            <person name="Lin Y.F."/>
            <person name="Hsu J.L."/>
            <person name="Li C.Y."/>
            <person name="Wang Z.W."/>
            <person name="Zhao X."/>
            <person name="Zhong W.Y."/>
            <person name="Ma X.K."/>
            <person name="Ma L."/>
            <person name="Huang J."/>
            <person name="Chen G.Z."/>
            <person name="Huang M.Z."/>
            <person name="Huang L."/>
            <person name="Peng D.H."/>
            <person name="Luo Y.B."/>
            <person name="Zou S.Q."/>
            <person name="Chen S.P."/>
            <person name="Lan S."/>
            <person name="Tsai W.C."/>
            <person name="Van de Peer Y."/>
            <person name="Liu Z.J."/>
        </authorList>
    </citation>
    <scope>NUCLEOTIDE SEQUENCE [LARGE SCALE GENOMIC DNA]</scope>
    <source>
        <strain evidence="3">Lor288</strain>
    </source>
</reference>
<evidence type="ECO:0000313" key="3">
    <source>
        <dbReference type="EMBL" id="KAK8961726.1"/>
    </source>
</evidence>
<feature type="transmembrane region" description="Helical" evidence="2">
    <location>
        <begin position="200"/>
        <end position="222"/>
    </location>
</feature>
<organism evidence="3 4">
    <name type="scientific">Platanthera guangdongensis</name>
    <dbReference type="NCBI Taxonomy" id="2320717"/>
    <lineage>
        <taxon>Eukaryota</taxon>
        <taxon>Viridiplantae</taxon>
        <taxon>Streptophyta</taxon>
        <taxon>Embryophyta</taxon>
        <taxon>Tracheophyta</taxon>
        <taxon>Spermatophyta</taxon>
        <taxon>Magnoliopsida</taxon>
        <taxon>Liliopsida</taxon>
        <taxon>Asparagales</taxon>
        <taxon>Orchidaceae</taxon>
        <taxon>Orchidoideae</taxon>
        <taxon>Orchideae</taxon>
        <taxon>Orchidinae</taxon>
        <taxon>Platanthera</taxon>
    </lineage>
</organism>
<dbReference type="Proteomes" id="UP001412067">
    <property type="component" value="Unassembled WGS sequence"/>
</dbReference>
<dbReference type="InterPro" id="IPR039672">
    <property type="entry name" value="MFS_2"/>
</dbReference>
<feature type="transmembrane region" description="Helical" evidence="2">
    <location>
        <begin position="346"/>
        <end position="366"/>
    </location>
</feature>
<feature type="transmembrane region" description="Helical" evidence="2">
    <location>
        <begin position="234"/>
        <end position="252"/>
    </location>
</feature>
<accession>A0ABR2MCG5</accession>
<evidence type="ECO:0000256" key="2">
    <source>
        <dbReference type="SAM" id="Phobius"/>
    </source>
</evidence>
<dbReference type="Pfam" id="PF13347">
    <property type="entry name" value="MFS_2"/>
    <property type="match status" value="1"/>
</dbReference>
<dbReference type="EMBL" id="JBBWWR010000009">
    <property type="protein sequence ID" value="KAK8961726.1"/>
    <property type="molecule type" value="Genomic_DNA"/>
</dbReference>
<evidence type="ECO:0000256" key="1">
    <source>
        <dbReference type="ARBA" id="ARBA00008335"/>
    </source>
</evidence>
<dbReference type="Gene3D" id="1.20.1250.20">
    <property type="entry name" value="MFS general substrate transporter like domains"/>
    <property type="match status" value="2"/>
</dbReference>
<feature type="transmembrane region" description="Helical" evidence="2">
    <location>
        <begin position="448"/>
        <end position="467"/>
    </location>
</feature>
<keyword evidence="2" id="KW-0472">Membrane</keyword>
<evidence type="ECO:0008006" key="5">
    <source>
        <dbReference type="Google" id="ProtNLM"/>
    </source>
</evidence>
<feature type="transmembrane region" description="Helical" evidence="2">
    <location>
        <begin position="121"/>
        <end position="140"/>
    </location>
</feature>
<proteinExistence type="inferred from homology"/>
<comment type="caution">
    <text evidence="3">The sequence shown here is derived from an EMBL/GenBank/DDBJ whole genome shotgun (WGS) entry which is preliminary data.</text>
</comment>
<dbReference type="PANTHER" id="PTHR11328">
    <property type="entry name" value="MAJOR FACILITATOR SUPERFAMILY DOMAIN-CONTAINING PROTEIN"/>
    <property type="match status" value="1"/>
</dbReference>
<feature type="transmembrane region" description="Helical" evidence="2">
    <location>
        <begin position="373"/>
        <end position="395"/>
    </location>
</feature>
<dbReference type="SUPFAM" id="SSF103473">
    <property type="entry name" value="MFS general substrate transporter"/>
    <property type="match status" value="1"/>
</dbReference>
<feature type="transmembrane region" description="Helical" evidence="2">
    <location>
        <begin position="152"/>
        <end position="172"/>
    </location>
</feature>
<keyword evidence="2" id="KW-0812">Transmembrane</keyword>